<dbReference type="InterPro" id="IPR016410">
    <property type="entry name" value="Phage_imm"/>
</dbReference>
<dbReference type="RefSeq" id="WP_104723848.1">
    <property type="nucleotide sequence ID" value="NZ_FZNE01000002.1"/>
</dbReference>
<evidence type="ECO:0000256" key="1">
    <source>
        <dbReference type="SAM" id="Phobius"/>
    </source>
</evidence>
<feature type="transmembrane region" description="Helical" evidence="1">
    <location>
        <begin position="6"/>
        <end position="28"/>
    </location>
</feature>
<dbReference type="Proteomes" id="UP000257067">
    <property type="component" value="Unassembled WGS sequence"/>
</dbReference>
<name>A0A3D8IXP1_9HELI</name>
<reference evidence="2 3" key="1">
    <citation type="submission" date="2018-04" db="EMBL/GenBank/DDBJ databases">
        <title>Novel Campyloabacter and Helicobacter Species and Strains.</title>
        <authorList>
            <person name="Mannion A.J."/>
            <person name="Shen Z."/>
            <person name="Fox J.G."/>
        </authorList>
    </citation>
    <scope>NUCLEOTIDE SEQUENCE [LARGE SCALE GENOMIC DNA]</scope>
    <source>
        <strain evidence="2 3">ATCC 700242</strain>
    </source>
</reference>
<keyword evidence="1" id="KW-0812">Transmembrane</keyword>
<gene>
    <name evidence="2" type="ORF">CQA62_01050</name>
</gene>
<accession>A0A3D8IXP1</accession>
<protein>
    <submittedName>
        <fullName evidence="2">Superinfection immunity protein</fullName>
    </submittedName>
</protein>
<keyword evidence="1" id="KW-0472">Membrane</keyword>
<evidence type="ECO:0000313" key="3">
    <source>
        <dbReference type="Proteomes" id="UP000257067"/>
    </source>
</evidence>
<keyword evidence="3" id="KW-1185">Reference proteome</keyword>
<feature type="transmembrane region" description="Helical" evidence="1">
    <location>
        <begin position="35"/>
        <end position="59"/>
    </location>
</feature>
<dbReference type="Pfam" id="PF14373">
    <property type="entry name" value="Imm_superinfect"/>
    <property type="match status" value="1"/>
</dbReference>
<sequence>MEISIWQITFLFIFIIPLVFLPTIIAFARGHKSRFGIFVLNFFLGWTFVFWVVSLAWALGKKD</sequence>
<keyword evidence="1" id="KW-1133">Transmembrane helix</keyword>
<dbReference type="EMBL" id="NXLU01000001">
    <property type="protein sequence ID" value="RDU70032.1"/>
    <property type="molecule type" value="Genomic_DNA"/>
</dbReference>
<comment type="caution">
    <text evidence="2">The sequence shown here is derived from an EMBL/GenBank/DDBJ whole genome shotgun (WGS) entry which is preliminary data.</text>
</comment>
<organism evidence="2 3">
    <name type="scientific">Helicobacter cholecystus</name>
    <dbReference type="NCBI Taxonomy" id="45498"/>
    <lineage>
        <taxon>Bacteria</taxon>
        <taxon>Pseudomonadati</taxon>
        <taxon>Campylobacterota</taxon>
        <taxon>Epsilonproteobacteria</taxon>
        <taxon>Campylobacterales</taxon>
        <taxon>Helicobacteraceae</taxon>
        <taxon>Helicobacter</taxon>
    </lineage>
</organism>
<dbReference type="OrthoDB" id="5328332at2"/>
<dbReference type="AlphaFoldDB" id="A0A3D8IXP1"/>
<proteinExistence type="predicted"/>
<evidence type="ECO:0000313" key="2">
    <source>
        <dbReference type="EMBL" id="RDU70032.1"/>
    </source>
</evidence>